<dbReference type="PROSITE" id="PS01084">
    <property type="entry name" value="DNA_PHOTOLYASES_2_2"/>
    <property type="match status" value="1"/>
</dbReference>
<dbReference type="SUPFAM" id="SSF48173">
    <property type="entry name" value="Cryptochrome/photolyase FAD-binding domain"/>
    <property type="match status" value="1"/>
</dbReference>
<evidence type="ECO:0000256" key="10">
    <source>
        <dbReference type="ARBA" id="ARBA00023239"/>
    </source>
</evidence>
<protein>
    <recommendedName>
        <fullName evidence="4">Deoxyribodipyrimidine photo-lyase</fullName>
        <ecNumber evidence="3">4.1.99.3</ecNumber>
    </recommendedName>
    <alternativeName>
        <fullName evidence="11">DNA photolyase</fullName>
    </alternativeName>
</protein>
<reference evidence="13 14" key="2">
    <citation type="submission" date="2018-11" db="EMBL/GenBank/DDBJ databases">
        <authorList>
            <consortium name="Pathogen Informatics"/>
        </authorList>
    </citation>
    <scope>NUCLEOTIDE SEQUENCE [LARGE SCALE GENOMIC DNA]</scope>
    <source>
        <strain evidence="13">Dakar</strain>
        <strain evidence="14">Dakar, Senegal</strain>
    </source>
</reference>
<comment type="similarity">
    <text evidence="2">Belongs to the DNA photolyase class-2 family.</text>
</comment>
<evidence type="ECO:0000256" key="9">
    <source>
        <dbReference type="ARBA" id="ARBA00023204"/>
    </source>
</evidence>
<evidence type="ECO:0000256" key="7">
    <source>
        <dbReference type="ARBA" id="ARBA00022827"/>
    </source>
</evidence>
<dbReference type="GO" id="GO:0003677">
    <property type="term" value="F:DNA binding"/>
    <property type="evidence" value="ECO:0007669"/>
    <property type="project" value="UniProtKB-KW"/>
</dbReference>
<dbReference type="AlphaFoldDB" id="A0A183KUN8"/>
<keyword evidence="9" id="KW-0234">DNA repair</keyword>
<keyword evidence="5" id="KW-0285">Flavoprotein</keyword>
<evidence type="ECO:0000313" key="13">
    <source>
        <dbReference type="EMBL" id="VDP66984.1"/>
    </source>
</evidence>
<evidence type="ECO:0000256" key="5">
    <source>
        <dbReference type="ARBA" id="ARBA00022630"/>
    </source>
</evidence>
<dbReference type="FunFam" id="1.10.579.10:FF:000002">
    <property type="entry name" value="Deoxyribodipyrimidine photolyase"/>
    <property type="match status" value="1"/>
</dbReference>
<evidence type="ECO:0000256" key="3">
    <source>
        <dbReference type="ARBA" id="ARBA00013149"/>
    </source>
</evidence>
<evidence type="ECO:0000256" key="6">
    <source>
        <dbReference type="ARBA" id="ARBA00022763"/>
    </source>
</evidence>
<dbReference type="WBParaSite" id="SCUD_0001878301-mRNA-1">
    <property type="protein sequence ID" value="SCUD_0001878301-mRNA-1"/>
    <property type="gene ID" value="SCUD_0001878301"/>
</dbReference>
<keyword evidence="8" id="KW-0238">DNA-binding</keyword>
<dbReference type="STRING" id="6186.A0A183KUN8"/>
<reference evidence="15" key="1">
    <citation type="submission" date="2016-06" db="UniProtKB">
        <authorList>
            <consortium name="WormBaseParasite"/>
        </authorList>
    </citation>
    <scope>IDENTIFICATION</scope>
</reference>
<comment type="cofactor">
    <cofactor evidence="1">
        <name>FAD</name>
        <dbReference type="ChEBI" id="CHEBI:57692"/>
    </cofactor>
</comment>
<dbReference type="EC" id="4.1.99.3" evidence="3"/>
<evidence type="ECO:0000313" key="14">
    <source>
        <dbReference type="Proteomes" id="UP000279833"/>
    </source>
</evidence>
<dbReference type="InterPro" id="IPR032673">
    <property type="entry name" value="DNA_photolyase_2_CS"/>
</dbReference>
<evidence type="ECO:0000256" key="4">
    <source>
        <dbReference type="ARBA" id="ARBA00014046"/>
    </source>
</evidence>
<evidence type="ECO:0000256" key="12">
    <source>
        <dbReference type="ARBA" id="ARBA00033999"/>
    </source>
</evidence>
<evidence type="ECO:0000256" key="2">
    <source>
        <dbReference type="ARBA" id="ARBA00006409"/>
    </source>
</evidence>
<name>A0A183KUN8_9TREM</name>
<dbReference type="InterPro" id="IPR052219">
    <property type="entry name" value="Photolyase_Class-2"/>
</dbReference>
<dbReference type="Gene3D" id="1.10.579.10">
    <property type="entry name" value="DNA Cyclobutane Dipyrimidine Photolyase, subunit A, domain 3"/>
    <property type="match status" value="1"/>
</dbReference>
<keyword evidence="6" id="KW-0227">DNA damage</keyword>
<accession>A0A183KUN8</accession>
<sequence>MTHSTDKRDPAYSKTQMETAQTNDDLWNAAQRQLVLKGKMHWFLRQYWAKKILEWCAEGPESAIQIAIYLNDRYSLDGTDPNGYVGIMWAICGVHDQGWPERPIFGKIRYMNYKGCLRKFSVPTFVSRYPEKLD</sequence>
<evidence type="ECO:0000256" key="11">
    <source>
        <dbReference type="ARBA" id="ARBA00031671"/>
    </source>
</evidence>
<keyword evidence="7" id="KW-0274">FAD</keyword>
<evidence type="ECO:0000256" key="1">
    <source>
        <dbReference type="ARBA" id="ARBA00001974"/>
    </source>
</evidence>
<organism evidence="15">
    <name type="scientific">Schistosoma curassoni</name>
    <dbReference type="NCBI Taxonomy" id="6186"/>
    <lineage>
        <taxon>Eukaryota</taxon>
        <taxon>Metazoa</taxon>
        <taxon>Spiralia</taxon>
        <taxon>Lophotrochozoa</taxon>
        <taxon>Platyhelminthes</taxon>
        <taxon>Trematoda</taxon>
        <taxon>Digenea</taxon>
        <taxon>Strigeidida</taxon>
        <taxon>Schistosomatoidea</taxon>
        <taxon>Schistosomatidae</taxon>
        <taxon>Schistosoma</taxon>
    </lineage>
</organism>
<dbReference type="PANTHER" id="PTHR10211:SF0">
    <property type="entry name" value="DEOXYRIBODIPYRIMIDINE PHOTO-LYASE"/>
    <property type="match status" value="1"/>
</dbReference>
<comment type="catalytic activity">
    <reaction evidence="12">
        <text>cyclobutadipyrimidine (in DNA) = 2 pyrimidine residues (in DNA).</text>
        <dbReference type="EC" id="4.1.99.3"/>
    </reaction>
</comment>
<dbReference type="Proteomes" id="UP000279833">
    <property type="component" value="Unassembled WGS sequence"/>
</dbReference>
<dbReference type="GO" id="GO:0000719">
    <property type="term" value="P:photoreactive repair"/>
    <property type="evidence" value="ECO:0007669"/>
    <property type="project" value="TreeGrafter"/>
</dbReference>
<keyword evidence="10" id="KW-0456">Lyase</keyword>
<dbReference type="PANTHER" id="PTHR10211">
    <property type="entry name" value="DEOXYRIBODIPYRIMIDINE PHOTOLYASE"/>
    <property type="match status" value="1"/>
</dbReference>
<dbReference type="InterPro" id="IPR036134">
    <property type="entry name" value="Crypto/Photolyase_FAD-like_sf"/>
</dbReference>
<gene>
    <name evidence="13" type="ORF">SCUD_LOCUS18780</name>
</gene>
<dbReference type="EMBL" id="UZAK01041512">
    <property type="protein sequence ID" value="VDP66984.1"/>
    <property type="molecule type" value="Genomic_DNA"/>
</dbReference>
<evidence type="ECO:0000256" key="8">
    <source>
        <dbReference type="ARBA" id="ARBA00023125"/>
    </source>
</evidence>
<keyword evidence="14" id="KW-1185">Reference proteome</keyword>
<evidence type="ECO:0000313" key="15">
    <source>
        <dbReference type="WBParaSite" id="SCUD_0001878301-mRNA-1"/>
    </source>
</evidence>
<proteinExistence type="inferred from homology"/>
<dbReference type="GO" id="GO:0003904">
    <property type="term" value="F:deoxyribodipyrimidine photo-lyase activity"/>
    <property type="evidence" value="ECO:0007669"/>
    <property type="project" value="UniProtKB-EC"/>
</dbReference>